<gene>
    <name evidence="1" type="ORF">EYF80_049005</name>
</gene>
<protein>
    <submittedName>
        <fullName evidence="1">Uncharacterized protein</fullName>
    </submittedName>
</protein>
<name>A0A4Z2FKM2_9TELE</name>
<dbReference type="Proteomes" id="UP000314294">
    <property type="component" value="Unassembled WGS sequence"/>
</dbReference>
<comment type="caution">
    <text evidence="1">The sequence shown here is derived from an EMBL/GenBank/DDBJ whole genome shotgun (WGS) entry which is preliminary data.</text>
</comment>
<evidence type="ECO:0000313" key="1">
    <source>
        <dbReference type="EMBL" id="TNN40832.1"/>
    </source>
</evidence>
<proteinExistence type="predicted"/>
<keyword evidence="2" id="KW-1185">Reference proteome</keyword>
<organism evidence="1 2">
    <name type="scientific">Liparis tanakae</name>
    <name type="common">Tanaka's snailfish</name>
    <dbReference type="NCBI Taxonomy" id="230148"/>
    <lineage>
        <taxon>Eukaryota</taxon>
        <taxon>Metazoa</taxon>
        <taxon>Chordata</taxon>
        <taxon>Craniata</taxon>
        <taxon>Vertebrata</taxon>
        <taxon>Euteleostomi</taxon>
        <taxon>Actinopterygii</taxon>
        <taxon>Neopterygii</taxon>
        <taxon>Teleostei</taxon>
        <taxon>Neoteleostei</taxon>
        <taxon>Acanthomorphata</taxon>
        <taxon>Eupercaria</taxon>
        <taxon>Perciformes</taxon>
        <taxon>Cottioidei</taxon>
        <taxon>Cottales</taxon>
        <taxon>Liparidae</taxon>
        <taxon>Liparis</taxon>
    </lineage>
</organism>
<sequence>MSSSHVCRPDRREADERVAASDMAVVTEACCSGPPVNPEEARRGLIRLRSATAAPLPAGRAL</sequence>
<evidence type="ECO:0000313" key="2">
    <source>
        <dbReference type="Proteomes" id="UP000314294"/>
    </source>
</evidence>
<dbReference type="AlphaFoldDB" id="A0A4Z2FKM2"/>
<accession>A0A4Z2FKM2</accession>
<dbReference type="EMBL" id="SRLO01001156">
    <property type="protein sequence ID" value="TNN40832.1"/>
    <property type="molecule type" value="Genomic_DNA"/>
</dbReference>
<reference evidence="1 2" key="1">
    <citation type="submission" date="2019-03" db="EMBL/GenBank/DDBJ databases">
        <title>First draft genome of Liparis tanakae, snailfish: a comprehensive survey of snailfish specific genes.</title>
        <authorList>
            <person name="Kim W."/>
            <person name="Song I."/>
            <person name="Jeong J.-H."/>
            <person name="Kim D."/>
            <person name="Kim S."/>
            <person name="Ryu S."/>
            <person name="Song J.Y."/>
            <person name="Lee S.K."/>
        </authorList>
    </citation>
    <scope>NUCLEOTIDE SEQUENCE [LARGE SCALE GENOMIC DNA]</scope>
    <source>
        <tissue evidence="1">Muscle</tissue>
    </source>
</reference>